<evidence type="ECO:0000313" key="1">
    <source>
        <dbReference type="EMBL" id="KAK3612508.1"/>
    </source>
</evidence>
<reference evidence="1" key="3">
    <citation type="submission" date="2023-05" db="EMBL/GenBank/DDBJ databases">
        <authorList>
            <person name="Smith C.H."/>
        </authorList>
    </citation>
    <scope>NUCLEOTIDE SEQUENCE</scope>
    <source>
        <strain evidence="1">CHS0354</strain>
        <tissue evidence="1">Mantle</tissue>
    </source>
</reference>
<reference evidence="1" key="1">
    <citation type="journal article" date="2021" name="Genome Biol. Evol.">
        <title>A High-Quality Reference Genome for a Parasitic Bivalve with Doubly Uniparental Inheritance (Bivalvia: Unionida).</title>
        <authorList>
            <person name="Smith C.H."/>
        </authorList>
    </citation>
    <scope>NUCLEOTIDE SEQUENCE</scope>
    <source>
        <strain evidence="1">CHS0354</strain>
    </source>
</reference>
<keyword evidence="2" id="KW-1185">Reference proteome</keyword>
<protein>
    <submittedName>
        <fullName evidence="1">Uncharacterized protein</fullName>
    </submittedName>
</protein>
<dbReference type="EMBL" id="JAEAOA010001453">
    <property type="protein sequence ID" value="KAK3612508.1"/>
    <property type="molecule type" value="Genomic_DNA"/>
</dbReference>
<dbReference type="AlphaFoldDB" id="A0AAE0WEN4"/>
<accession>A0AAE0WEN4</accession>
<sequence length="113" mass="12787">MLQTGHHLEVDLSKLLNVMSPRFMKILTKKVGEKVMIPALELAARTTDKYQTALSLHENTRSQTMVTPISLVSQRRTYAATLNEEILLDCVRKHFPRLPSDAELHGHGQTQLP</sequence>
<organism evidence="1 2">
    <name type="scientific">Potamilus streckersoni</name>
    <dbReference type="NCBI Taxonomy" id="2493646"/>
    <lineage>
        <taxon>Eukaryota</taxon>
        <taxon>Metazoa</taxon>
        <taxon>Spiralia</taxon>
        <taxon>Lophotrochozoa</taxon>
        <taxon>Mollusca</taxon>
        <taxon>Bivalvia</taxon>
        <taxon>Autobranchia</taxon>
        <taxon>Heteroconchia</taxon>
        <taxon>Palaeoheterodonta</taxon>
        <taxon>Unionida</taxon>
        <taxon>Unionoidea</taxon>
        <taxon>Unionidae</taxon>
        <taxon>Ambleminae</taxon>
        <taxon>Lampsilini</taxon>
        <taxon>Potamilus</taxon>
    </lineage>
</organism>
<gene>
    <name evidence="1" type="ORF">CHS0354_024478</name>
</gene>
<dbReference type="Proteomes" id="UP001195483">
    <property type="component" value="Unassembled WGS sequence"/>
</dbReference>
<proteinExistence type="predicted"/>
<comment type="caution">
    <text evidence="1">The sequence shown here is derived from an EMBL/GenBank/DDBJ whole genome shotgun (WGS) entry which is preliminary data.</text>
</comment>
<evidence type="ECO:0000313" key="2">
    <source>
        <dbReference type="Proteomes" id="UP001195483"/>
    </source>
</evidence>
<reference evidence="1" key="2">
    <citation type="journal article" date="2021" name="Genome Biol. Evol.">
        <title>Developing a high-quality reference genome for a parasitic bivalve with doubly uniparental inheritance (Bivalvia: Unionida).</title>
        <authorList>
            <person name="Smith C.H."/>
        </authorList>
    </citation>
    <scope>NUCLEOTIDE SEQUENCE</scope>
    <source>
        <strain evidence="1">CHS0354</strain>
        <tissue evidence="1">Mantle</tissue>
    </source>
</reference>
<name>A0AAE0WEN4_9BIVA</name>